<proteinExistence type="predicted"/>
<keyword evidence="6" id="KW-1185">Reference proteome</keyword>
<dbReference type="PANTHER" id="PTHR43691:SF11">
    <property type="entry name" value="FI09636P-RELATED"/>
    <property type="match status" value="1"/>
</dbReference>
<gene>
    <name evidence="5" type="ORF">QJ036_06440</name>
</gene>
<dbReference type="RefSeq" id="WP_283230614.1">
    <property type="nucleotide sequence ID" value="NZ_JASGBQ010000008.1"/>
</dbReference>
<dbReference type="GO" id="GO:0005829">
    <property type="term" value="C:cytosol"/>
    <property type="evidence" value="ECO:0007669"/>
    <property type="project" value="TreeGrafter"/>
</dbReference>
<dbReference type="GO" id="GO:0006152">
    <property type="term" value="P:purine nucleoside catabolic process"/>
    <property type="evidence" value="ECO:0007669"/>
    <property type="project" value="TreeGrafter"/>
</dbReference>
<feature type="domain" description="Nucleoside phosphorylase" evidence="4">
    <location>
        <begin position="36"/>
        <end position="226"/>
    </location>
</feature>
<reference evidence="5 6" key="1">
    <citation type="submission" date="2023-05" db="EMBL/GenBank/DDBJ databases">
        <title>[ruminococcus] sp. nov., isolated from a pig farm feces dump.</title>
        <authorList>
            <person name="Chang Y.-H."/>
        </authorList>
    </citation>
    <scope>NUCLEOTIDE SEQUENCE [LARGE SCALE GENOMIC DNA]</scope>
    <source>
        <strain evidence="5 6">YH-rum2234</strain>
    </source>
</reference>
<dbReference type="CDD" id="cd09007">
    <property type="entry name" value="NP-I_spr0068"/>
    <property type="match status" value="1"/>
</dbReference>
<evidence type="ECO:0000256" key="2">
    <source>
        <dbReference type="ARBA" id="ARBA00021980"/>
    </source>
</evidence>
<evidence type="ECO:0000313" key="6">
    <source>
        <dbReference type="Proteomes" id="UP001300383"/>
    </source>
</evidence>
<dbReference type="EC" id="2.4.2.3" evidence="1"/>
<evidence type="ECO:0000256" key="1">
    <source>
        <dbReference type="ARBA" id="ARBA00011888"/>
    </source>
</evidence>
<dbReference type="InterPro" id="IPR035994">
    <property type="entry name" value="Nucleoside_phosphorylase_sf"/>
</dbReference>
<dbReference type="Proteomes" id="UP001300383">
    <property type="component" value="Unassembled WGS sequence"/>
</dbReference>
<evidence type="ECO:0000256" key="3">
    <source>
        <dbReference type="ARBA" id="ARBA00048447"/>
    </source>
</evidence>
<dbReference type="Gene3D" id="3.40.50.1580">
    <property type="entry name" value="Nucleoside phosphorylase domain"/>
    <property type="match status" value="1"/>
</dbReference>
<dbReference type="SUPFAM" id="SSF53167">
    <property type="entry name" value="Purine and uridine phosphorylases"/>
    <property type="match status" value="1"/>
</dbReference>
<dbReference type="GO" id="GO:0004731">
    <property type="term" value="F:purine-nucleoside phosphorylase activity"/>
    <property type="evidence" value="ECO:0007669"/>
    <property type="project" value="TreeGrafter"/>
</dbReference>
<evidence type="ECO:0000259" key="4">
    <source>
        <dbReference type="Pfam" id="PF01048"/>
    </source>
</evidence>
<comment type="catalytic activity">
    <reaction evidence="3">
        <text>uridine + phosphate = alpha-D-ribose 1-phosphate + uracil</text>
        <dbReference type="Rhea" id="RHEA:24388"/>
        <dbReference type="ChEBI" id="CHEBI:16704"/>
        <dbReference type="ChEBI" id="CHEBI:17568"/>
        <dbReference type="ChEBI" id="CHEBI:43474"/>
        <dbReference type="ChEBI" id="CHEBI:57720"/>
        <dbReference type="EC" id="2.4.2.3"/>
    </reaction>
</comment>
<organism evidence="5 6">
    <name type="scientific">Fusibacillus kribbianus</name>
    <dbReference type="NCBI Taxonomy" id="3044208"/>
    <lineage>
        <taxon>Bacteria</taxon>
        <taxon>Bacillati</taxon>
        <taxon>Bacillota</taxon>
        <taxon>Clostridia</taxon>
        <taxon>Lachnospirales</taxon>
        <taxon>Lachnospiraceae</taxon>
        <taxon>Fusibacillus</taxon>
    </lineage>
</organism>
<comment type="caution">
    <text evidence="5">The sequence shown here is derived from an EMBL/GenBank/DDBJ whole genome shotgun (WGS) entry which is preliminary data.</text>
</comment>
<evidence type="ECO:0000313" key="5">
    <source>
        <dbReference type="EMBL" id="MDI9242118.1"/>
    </source>
</evidence>
<dbReference type="Pfam" id="PF01048">
    <property type="entry name" value="PNP_UDP_1"/>
    <property type="match status" value="1"/>
</dbReference>
<dbReference type="AlphaFoldDB" id="A0AAP4BBY5"/>
<dbReference type="GO" id="GO:0004850">
    <property type="term" value="F:uridine phosphorylase activity"/>
    <property type="evidence" value="ECO:0007669"/>
    <property type="project" value="UniProtKB-EC"/>
</dbReference>
<dbReference type="EMBL" id="JASGBQ010000008">
    <property type="protein sequence ID" value="MDI9242118.1"/>
    <property type="molecule type" value="Genomic_DNA"/>
</dbReference>
<name>A0AAP4BBY5_9FIRM</name>
<dbReference type="InterPro" id="IPR000845">
    <property type="entry name" value="Nucleoside_phosphorylase_d"/>
</dbReference>
<sequence>MPINKNEYPILEFDYTATSIINPCSNKTGLFPQKLIFAFLQEEIEYFVKNHNGQEIDNFESVTKIYPIYEVEFKKEKIALCQAPAGASAAVQLMEYLIHRGATKIISTGSCGTLVDIPENKFLIPISALRDEGTSYHYLPPSREIHISSKGIDALKTALINNSIDFMQVKSWTTDGFFRETKEMVIYRKQEGCQVVEMECAALAACAEFRNVVWATLLFSADSLANCNLYQKRNWGKESVNTALLLAFDAIRLL</sequence>
<accession>A0AAP4BBY5</accession>
<protein>
    <recommendedName>
        <fullName evidence="2">Uridine phosphorylase</fullName>
        <ecNumber evidence="1">2.4.2.3</ecNumber>
    </recommendedName>
</protein>
<dbReference type="PANTHER" id="PTHR43691">
    <property type="entry name" value="URIDINE PHOSPHORYLASE"/>
    <property type="match status" value="1"/>
</dbReference>